<reference evidence="4" key="1">
    <citation type="submission" date="2016-10" db="EMBL/GenBank/DDBJ databases">
        <authorList>
            <person name="Varghese N."/>
            <person name="Submissions S."/>
        </authorList>
    </citation>
    <scope>NUCLEOTIDE SEQUENCE [LARGE SCALE GENOMIC DNA]</scope>
    <source>
        <strain evidence="4">DSM 22017</strain>
    </source>
</reference>
<evidence type="ECO:0000313" key="4">
    <source>
        <dbReference type="Proteomes" id="UP000198742"/>
    </source>
</evidence>
<feature type="transmembrane region" description="Helical" evidence="1">
    <location>
        <begin position="251"/>
        <end position="271"/>
    </location>
</feature>
<dbReference type="EMBL" id="FNRT01000002">
    <property type="protein sequence ID" value="SEB77356.1"/>
    <property type="molecule type" value="Genomic_DNA"/>
</dbReference>
<dbReference type="InterPro" id="IPR003675">
    <property type="entry name" value="Rce1/LyrA-like_dom"/>
</dbReference>
<name>A0A1H4M2Z8_9ACTN</name>
<evidence type="ECO:0000313" key="3">
    <source>
        <dbReference type="EMBL" id="SEB77356.1"/>
    </source>
</evidence>
<organism evidence="3 4">
    <name type="scientific">Nocardioides exalbidus</name>
    <dbReference type="NCBI Taxonomy" id="402596"/>
    <lineage>
        <taxon>Bacteria</taxon>
        <taxon>Bacillati</taxon>
        <taxon>Actinomycetota</taxon>
        <taxon>Actinomycetes</taxon>
        <taxon>Propionibacteriales</taxon>
        <taxon>Nocardioidaceae</taxon>
        <taxon>Nocardioides</taxon>
    </lineage>
</organism>
<dbReference type="GO" id="GO:0004175">
    <property type="term" value="F:endopeptidase activity"/>
    <property type="evidence" value="ECO:0007669"/>
    <property type="project" value="UniProtKB-ARBA"/>
</dbReference>
<dbReference type="Pfam" id="PF02517">
    <property type="entry name" value="Rce1-like"/>
    <property type="match status" value="1"/>
</dbReference>
<dbReference type="GO" id="GO:0006508">
    <property type="term" value="P:proteolysis"/>
    <property type="evidence" value="ECO:0007669"/>
    <property type="project" value="UniProtKB-KW"/>
</dbReference>
<dbReference type="OrthoDB" id="4453618at2"/>
<gene>
    <name evidence="3" type="ORF">SAMN04489844_1030</name>
</gene>
<evidence type="ECO:0000256" key="1">
    <source>
        <dbReference type="SAM" id="Phobius"/>
    </source>
</evidence>
<feature type="transmembrane region" description="Helical" evidence="1">
    <location>
        <begin position="227"/>
        <end position="244"/>
    </location>
</feature>
<keyword evidence="3" id="KW-0645">Protease</keyword>
<feature type="transmembrane region" description="Helical" evidence="1">
    <location>
        <begin position="88"/>
        <end position="110"/>
    </location>
</feature>
<keyword evidence="1" id="KW-0812">Transmembrane</keyword>
<evidence type="ECO:0000259" key="2">
    <source>
        <dbReference type="Pfam" id="PF02517"/>
    </source>
</evidence>
<dbReference type="GO" id="GO:0080120">
    <property type="term" value="P:CAAX-box protein maturation"/>
    <property type="evidence" value="ECO:0007669"/>
    <property type="project" value="UniProtKB-ARBA"/>
</dbReference>
<feature type="domain" description="CAAX prenyl protease 2/Lysostaphin resistance protein A-like" evidence="2">
    <location>
        <begin position="171"/>
        <end position="262"/>
    </location>
</feature>
<keyword evidence="4" id="KW-1185">Reference proteome</keyword>
<dbReference type="AlphaFoldDB" id="A0A1H4M2Z8"/>
<proteinExistence type="predicted"/>
<dbReference type="STRING" id="402596.SAMN04489844_1030"/>
<protein>
    <submittedName>
        <fullName evidence="3">CAAX protease self-immunity</fullName>
    </submittedName>
</protein>
<accession>A0A1H4M2Z8</accession>
<feature type="transmembrane region" description="Helical" evidence="1">
    <location>
        <begin position="136"/>
        <end position="156"/>
    </location>
</feature>
<keyword evidence="1" id="KW-0472">Membrane</keyword>
<keyword evidence="1" id="KW-1133">Transmembrane helix</keyword>
<keyword evidence="3" id="KW-0378">Hydrolase</keyword>
<dbReference type="Proteomes" id="UP000198742">
    <property type="component" value="Unassembled WGS sequence"/>
</dbReference>
<sequence length="281" mass="30081">MLSLVSTTTTTARRWWQLPDTPVPGGVPDLARALLWAELAIVLLVSLGRSAIYSVVSLVSALTAPGPLSSQAANLNNSLAPDRPWLDLTYQLLRIGFALVPVALAAYLLVRSGSCLREVWARDGGWHGLRDWGRGAVLAAGVGSVGVVFYLATFALGTNLTVVAQSLPGEWWRTPVLVLAAAENAVLEEFIVLGFVQVRLRQLGFGDSAAIGLAALLRGSYHLYQGLGGFVGNLAMGLLFGYLFRRWGRVMPFVVAHTLLDVGAFVGYAVLAGRVDWLPTL</sequence>